<name>A0A4R7ZID4_9FIRM</name>
<dbReference type="GO" id="GO:0003677">
    <property type="term" value="F:DNA binding"/>
    <property type="evidence" value="ECO:0007669"/>
    <property type="project" value="InterPro"/>
</dbReference>
<sequence>MKKIEELRLDELKCGYTVHDDVYACIFCDQKYETGHIYTCKDELLDAHAAMKHHICEVHGGTLQELFSLDKKQTMLSDVQKRMLSYFADNKSDKEIAKITHTSLSTVRQQRYQLKEKAKQAKVFLAMYELSEQSSSFEAYIPIHQSATMVDDRYLMTLKEEQEFIDRYFSSTSPLQLKMLPAKQKAKLAVLRMIAKQFAENKEYTEMEVNEILKAIYDDFVTIRRYMIEYGFLKRTNDGIRYWKPETVQ</sequence>
<dbReference type="RefSeq" id="WP_134170299.1">
    <property type="nucleotide sequence ID" value="NZ_SODD01000030.1"/>
</dbReference>
<dbReference type="AlphaFoldDB" id="A0A4R7ZID4"/>
<feature type="domain" description="DUF2087" evidence="1">
    <location>
        <begin position="176"/>
        <end position="243"/>
    </location>
</feature>
<accession>A0A4R7ZID4</accession>
<evidence type="ECO:0000313" key="3">
    <source>
        <dbReference type="Proteomes" id="UP000294743"/>
    </source>
</evidence>
<reference evidence="2 3" key="1">
    <citation type="submission" date="2019-03" db="EMBL/GenBank/DDBJ databases">
        <title>Genomic Encyclopedia of Type Strains, Phase IV (KMG-IV): sequencing the most valuable type-strain genomes for metagenomic binning, comparative biology and taxonomic classification.</title>
        <authorList>
            <person name="Goeker M."/>
        </authorList>
    </citation>
    <scope>NUCLEOTIDE SEQUENCE [LARGE SCALE GENOMIC DNA]</scope>
    <source>
        <strain evidence="2 3">DSM 28867</strain>
    </source>
</reference>
<dbReference type="EMBL" id="SODD01000030">
    <property type="protein sequence ID" value="TDW14820.1"/>
    <property type="molecule type" value="Genomic_DNA"/>
</dbReference>
<keyword evidence="3" id="KW-1185">Reference proteome</keyword>
<protein>
    <recommendedName>
        <fullName evidence="1">DUF2087 domain-containing protein</fullName>
    </recommendedName>
</protein>
<dbReference type="Proteomes" id="UP000294743">
    <property type="component" value="Unassembled WGS sequence"/>
</dbReference>
<comment type="caution">
    <text evidence="2">The sequence shown here is derived from an EMBL/GenBank/DDBJ whole genome shotgun (WGS) entry which is preliminary data.</text>
</comment>
<dbReference type="GO" id="GO:0006355">
    <property type="term" value="P:regulation of DNA-templated transcription"/>
    <property type="evidence" value="ECO:0007669"/>
    <property type="project" value="InterPro"/>
</dbReference>
<dbReference type="SUPFAM" id="SSF46894">
    <property type="entry name" value="C-terminal effector domain of the bipartite response regulators"/>
    <property type="match status" value="1"/>
</dbReference>
<proteinExistence type="predicted"/>
<dbReference type="InterPro" id="IPR018656">
    <property type="entry name" value="DUF2087"/>
</dbReference>
<gene>
    <name evidence="2" type="ORF">EDD63_13013</name>
</gene>
<organism evidence="2 3">
    <name type="scientific">Breznakia blatticola</name>
    <dbReference type="NCBI Taxonomy" id="1754012"/>
    <lineage>
        <taxon>Bacteria</taxon>
        <taxon>Bacillati</taxon>
        <taxon>Bacillota</taxon>
        <taxon>Erysipelotrichia</taxon>
        <taxon>Erysipelotrichales</taxon>
        <taxon>Erysipelotrichaceae</taxon>
        <taxon>Breznakia</taxon>
    </lineage>
</organism>
<dbReference type="Gene3D" id="1.10.10.10">
    <property type="entry name" value="Winged helix-like DNA-binding domain superfamily/Winged helix DNA-binding domain"/>
    <property type="match status" value="1"/>
</dbReference>
<evidence type="ECO:0000313" key="2">
    <source>
        <dbReference type="EMBL" id="TDW14820.1"/>
    </source>
</evidence>
<dbReference type="Pfam" id="PF09860">
    <property type="entry name" value="DUF2087"/>
    <property type="match status" value="1"/>
</dbReference>
<evidence type="ECO:0000259" key="1">
    <source>
        <dbReference type="Pfam" id="PF09860"/>
    </source>
</evidence>
<dbReference type="InterPro" id="IPR016032">
    <property type="entry name" value="Sig_transdc_resp-reg_C-effctor"/>
</dbReference>
<dbReference type="OrthoDB" id="9789954at2"/>
<dbReference type="InterPro" id="IPR036388">
    <property type="entry name" value="WH-like_DNA-bd_sf"/>
</dbReference>